<evidence type="ECO:0000313" key="12">
    <source>
        <dbReference type="EMBL" id="KIO42866.1"/>
    </source>
</evidence>
<evidence type="ECO:0000256" key="2">
    <source>
        <dbReference type="ARBA" id="ARBA00003788"/>
    </source>
</evidence>
<evidence type="ECO:0000256" key="3">
    <source>
        <dbReference type="ARBA" id="ARBA00010756"/>
    </source>
</evidence>
<comment type="similarity">
    <text evidence="3">Belongs to the GcvP family.</text>
</comment>
<dbReference type="InterPro" id="IPR003437">
    <property type="entry name" value="GcvP"/>
</dbReference>
<accession>A0A0C3RB51</accession>
<feature type="domain" description="Glycine dehydrogenase C-terminal" evidence="11">
    <location>
        <begin position="780"/>
        <end position="901"/>
    </location>
</feature>
<dbReference type="InterPro" id="IPR020581">
    <property type="entry name" value="GDC_P"/>
</dbReference>
<evidence type="ECO:0000256" key="9">
    <source>
        <dbReference type="PIRSR" id="PIRSR603437-50"/>
    </source>
</evidence>
<dbReference type="NCBIfam" id="TIGR00461">
    <property type="entry name" value="gcvP"/>
    <property type="match status" value="1"/>
</dbReference>
<dbReference type="FunFam" id="3.40.640.10:FF:000005">
    <property type="entry name" value="Glycine dehydrogenase (decarboxylating), mitochondrial"/>
    <property type="match status" value="1"/>
</dbReference>
<dbReference type="SUPFAM" id="SSF53383">
    <property type="entry name" value="PLP-dependent transferases"/>
    <property type="match status" value="2"/>
</dbReference>
<dbReference type="FunFam" id="3.40.640.10:FF:000224">
    <property type="entry name" value="Probable glycine dehydrogenase (decarboxylating) subunit 2"/>
    <property type="match status" value="1"/>
</dbReference>
<evidence type="ECO:0000256" key="4">
    <source>
        <dbReference type="ARBA" id="ARBA00011690"/>
    </source>
</evidence>
<evidence type="ECO:0000256" key="6">
    <source>
        <dbReference type="ARBA" id="ARBA00022898"/>
    </source>
</evidence>
<dbReference type="GO" id="GO:0030170">
    <property type="term" value="F:pyridoxal phosphate binding"/>
    <property type="evidence" value="ECO:0007669"/>
    <property type="project" value="TreeGrafter"/>
</dbReference>
<reference evidence="12 15" key="1">
    <citation type="submission" date="2014-07" db="EMBL/GenBank/DDBJ databases">
        <title>Porphyromonadaceae bacterium OUH 308042 = ATCC BAA-2681 = DSM 28342 draft genome.</title>
        <authorList>
            <person name="Sydenham T.V."/>
            <person name="Hasman H."/>
            <person name="Justensen U.S."/>
        </authorList>
    </citation>
    <scope>NUCLEOTIDE SEQUENCE [LARGE SCALE GENOMIC DNA]</scope>
    <source>
        <strain evidence="12 15">OUH 308042</strain>
    </source>
</reference>
<evidence type="ECO:0000256" key="8">
    <source>
        <dbReference type="ARBA" id="ARBA00049026"/>
    </source>
</evidence>
<comment type="function">
    <text evidence="2">The glycine cleavage system catalyzes the degradation of glycine. The P protein binds the alpha-amino group of glycine through its pyridoxal phosphate cofactor; CO(2) is released and the remaining methylamine moiety is then transferred to the lipoamide cofactor of the H protein.</text>
</comment>
<name>A0A0C3RB51_9PORP</name>
<dbReference type="CDD" id="cd00613">
    <property type="entry name" value="GDC-P"/>
    <property type="match status" value="1"/>
</dbReference>
<reference evidence="13 14" key="2">
    <citation type="submission" date="2014-07" db="EMBL/GenBank/DDBJ databases">
        <title>Porphyromonadaceae bacterium OUH 334697 = ATCC BAA-2682 = DSM 28341 draft genome.</title>
        <authorList>
            <person name="Sydenham T.V."/>
            <person name="Hasman H."/>
            <person name="Justesen U.S."/>
        </authorList>
    </citation>
    <scope>NUCLEOTIDE SEQUENCE [LARGE SCALE GENOMIC DNA]</scope>
    <source>
        <strain evidence="13 14">OUH 334697</strain>
    </source>
</reference>
<dbReference type="InterPro" id="IPR015424">
    <property type="entry name" value="PyrdxlP-dep_Trfase"/>
</dbReference>
<gene>
    <name evidence="12" type="ORF">BA92_13455</name>
    <name evidence="13" type="ORF">IE90_04760</name>
</gene>
<dbReference type="GO" id="GO:0016594">
    <property type="term" value="F:glycine binding"/>
    <property type="evidence" value="ECO:0007669"/>
    <property type="project" value="TreeGrafter"/>
</dbReference>
<keyword evidence="6 9" id="KW-0663">Pyridoxal phosphate</keyword>
<dbReference type="GO" id="GO:0005960">
    <property type="term" value="C:glycine cleavage complex"/>
    <property type="evidence" value="ECO:0007669"/>
    <property type="project" value="TreeGrafter"/>
</dbReference>
<dbReference type="InterPro" id="IPR049316">
    <property type="entry name" value="GDC-P_C"/>
</dbReference>
<dbReference type="InterPro" id="IPR015422">
    <property type="entry name" value="PyrdxlP-dep_Trfase_small"/>
</dbReference>
<dbReference type="Pfam" id="PF21478">
    <property type="entry name" value="GcvP2_C"/>
    <property type="match status" value="1"/>
</dbReference>
<feature type="modified residue" description="N6-(pyridoxal phosphate)lysine" evidence="9">
    <location>
        <position position="707"/>
    </location>
</feature>
<dbReference type="Gene3D" id="3.40.640.10">
    <property type="entry name" value="Type I PLP-dependent aspartate aminotransferase-like (Major domain)"/>
    <property type="match status" value="2"/>
</dbReference>
<dbReference type="Proteomes" id="UP000031937">
    <property type="component" value="Unassembled WGS sequence"/>
</dbReference>
<dbReference type="GO" id="GO:0019464">
    <property type="term" value="P:glycine decarboxylation via glycine cleavage system"/>
    <property type="evidence" value="ECO:0007669"/>
    <property type="project" value="TreeGrafter"/>
</dbReference>
<dbReference type="Proteomes" id="UP000031980">
    <property type="component" value="Unassembled WGS sequence"/>
</dbReference>
<evidence type="ECO:0000256" key="5">
    <source>
        <dbReference type="ARBA" id="ARBA00012134"/>
    </source>
</evidence>
<comment type="catalytic activity">
    <reaction evidence="8">
        <text>N(6)-[(R)-lipoyl]-L-lysyl-[glycine-cleavage complex H protein] + glycine + H(+) = N(6)-[(R)-S(8)-aminomethyldihydrolipoyl]-L-lysyl-[glycine-cleavage complex H protein] + CO2</text>
        <dbReference type="Rhea" id="RHEA:24304"/>
        <dbReference type="Rhea" id="RHEA-COMP:10494"/>
        <dbReference type="Rhea" id="RHEA-COMP:10495"/>
        <dbReference type="ChEBI" id="CHEBI:15378"/>
        <dbReference type="ChEBI" id="CHEBI:16526"/>
        <dbReference type="ChEBI" id="CHEBI:57305"/>
        <dbReference type="ChEBI" id="CHEBI:83099"/>
        <dbReference type="ChEBI" id="CHEBI:83143"/>
        <dbReference type="EC" id="1.4.4.2"/>
    </reaction>
</comment>
<protein>
    <recommendedName>
        <fullName evidence="5">glycine dehydrogenase (aminomethyl-transferring)</fullName>
        <ecNumber evidence="5">1.4.4.2</ecNumber>
    </recommendedName>
</protein>
<dbReference type="GO" id="GO:0005829">
    <property type="term" value="C:cytosol"/>
    <property type="evidence" value="ECO:0007669"/>
    <property type="project" value="TreeGrafter"/>
</dbReference>
<keyword evidence="7" id="KW-0560">Oxidoreductase</keyword>
<evidence type="ECO:0000256" key="1">
    <source>
        <dbReference type="ARBA" id="ARBA00001933"/>
    </source>
</evidence>
<dbReference type="Gene3D" id="3.90.1150.10">
    <property type="entry name" value="Aspartate Aminotransferase, domain 1"/>
    <property type="match status" value="2"/>
</dbReference>
<dbReference type="RefSeq" id="WP_041502743.1">
    <property type="nucleotide sequence ID" value="NZ_JPIT01000016.1"/>
</dbReference>
<dbReference type="EC" id="1.4.4.2" evidence="5"/>
<dbReference type="OrthoDB" id="9801272at2"/>
<dbReference type="EMBL" id="JPIU01000049">
    <property type="protein sequence ID" value="KIO42866.1"/>
    <property type="molecule type" value="Genomic_DNA"/>
</dbReference>
<evidence type="ECO:0000256" key="7">
    <source>
        <dbReference type="ARBA" id="ARBA00023002"/>
    </source>
</evidence>
<evidence type="ECO:0000313" key="13">
    <source>
        <dbReference type="EMBL" id="KIO46118.1"/>
    </source>
</evidence>
<evidence type="ECO:0000259" key="10">
    <source>
        <dbReference type="Pfam" id="PF02347"/>
    </source>
</evidence>
<evidence type="ECO:0000313" key="15">
    <source>
        <dbReference type="Proteomes" id="UP000031980"/>
    </source>
</evidence>
<dbReference type="InterPro" id="IPR015421">
    <property type="entry name" value="PyrdxlP-dep_Trfase_major"/>
</dbReference>
<dbReference type="PANTHER" id="PTHR11773:SF1">
    <property type="entry name" value="GLYCINE DEHYDROGENASE (DECARBOXYLATING), MITOCHONDRIAL"/>
    <property type="match status" value="1"/>
</dbReference>
<dbReference type="InterPro" id="IPR049315">
    <property type="entry name" value="GDC-P_N"/>
</dbReference>
<comment type="caution">
    <text evidence="12">The sequence shown here is derived from an EMBL/GenBank/DDBJ whole genome shotgun (WGS) entry which is preliminary data.</text>
</comment>
<keyword evidence="15" id="KW-1185">Reference proteome</keyword>
<dbReference type="EMBL" id="JPIT01000016">
    <property type="protein sequence ID" value="KIO46118.1"/>
    <property type="molecule type" value="Genomic_DNA"/>
</dbReference>
<evidence type="ECO:0000259" key="11">
    <source>
        <dbReference type="Pfam" id="PF21478"/>
    </source>
</evidence>
<dbReference type="Pfam" id="PF02347">
    <property type="entry name" value="GDC-P"/>
    <property type="match status" value="2"/>
</dbReference>
<proteinExistence type="inferred from homology"/>
<feature type="domain" description="Glycine cleavage system P-protein N-terminal" evidence="10">
    <location>
        <begin position="479"/>
        <end position="736"/>
    </location>
</feature>
<organism evidence="12 15">
    <name type="scientific">Sanguibacteroides justesenii</name>
    <dbReference type="NCBI Taxonomy" id="1547597"/>
    <lineage>
        <taxon>Bacteria</taxon>
        <taxon>Pseudomonadati</taxon>
        <taxon>Bacteroidota</taxon>
        <taxon>Bacteroidia</taxon>
        <taxon>Bacteroidales</taxon>
        <taxon>Porphyromonadaceae</taxon>
        <taxon>Sanguibacteroides</taxon>
    </lineage>
</organism>
<dbReference type="PANTHER" id="PTHR11773">
    <property type="entry name" value="GLYCINE DEHYDROGENASE, DECARBOXYLATING"/>
    <property type="match status" value="1"/>
</dbReference>
<feature type="domain" description="Glycine cleavage system P-protein N-terminal" evidence="10">
    <location>
        <begin position="9"/>
        <end position="442"/>
    </location>
</feature>
<sequence>MATEKFLWRHVGPRPEDIEDMLKVVGVKSLDELIDQTVPESIRLKKELDLPSPLTESEFFARMRKVASKNKLYRTFIGQGYYDTITPAVIQRNILENPAWYTSYTPYQAEVSQGRLEALLNFQTMIVELTGMELSNCSLLDEATAAAESMTMMFGLRSKEMKKAGANKLFVDNKIFPQTKDVLVTRSVPQGIELVYGDYDTFEFTPDVFGAIIQYPAADGEVRDYKAFADRVHANGALLSVVADLMSLVLLTPPGQWGADVVVGTTQRFGIPMAYGGPHAAYMATKEEYKRNIVGRIIGVTIDAQGNKALRLALQTREQHIKREKASSNICTAKALNATMAGFYAAYHGPEGLVRIARHIHSAAVILATEIQKYGYKLKHNKFFDTLRFELPEGVCQENVRDAALEKEINLFYCNCGCGKVVGLSTDEKINEEEINTIIGIFAKAAGKVAERVEFLDDRTILEPSMLREDEFLQQSVFNIYHSETGMMRYMKNLERRDISLATSMISLGSCTMKLNAAVEMLPITWPEIGGVHPFAPLSQVEGYQQMIRETEEMLCKVTGFAGCSLMPNSGAAGEYTALMVIRQYHISRGEGHRNVILIPASAHGTNPASSSMAGFKIIVTATDPEGNIDVEDFRQKAIENRDNLIGAMITYPSTHGIFEESIKELCQIIHENGGQVFMDGANMNGQCGLTSPGTIGADACHLNLHKTFAMPHGGGGPGVGPICVAPHLVEFLPTHTMVKTGGEHGIHAVAAAPYGSVGMLPVTYGYLLMLGGKGLKMVTEMAILNANYLASSFEKLGFKILFKGKRGRVGHEMIWDCNMFNKEYGISELDIAKRLMDFGFHAPTLSFPVHGTLMVEPTESEPKEELDRFIEALKTIREEMLEVGEGKADKTDNVLKNAPHTHKVLTADEWNHSYPRSKAAYPLAWVAENKFWPQVGRVDDGYGDRNLMCTCDPIDAYADQK</sequence>
<comment type="cofactor">
    <cofactor evidence="1 9">
        <name>pyridoxal 5'-phosphate</name>
        <dbReference type="ChEBI" id="CHEBI:597326"/>
    </cofactor>
</comment>
<dbReference type="AlphaFoldDB" id="A0A0C3RB51"/>
<evidence type="ECO:0000313" key="14">
    <source>
        <dbReference type="Proteomes" id="UP000031937"/>
    </source>
</evidence>
<dbReference type="GO" id="GO:0004375">
    <property type="term" value="F:glycine dehydrogenase (decarboxylating) activity"/>
    <property type="evidence" value="ECO:0007669"/>
    <property type="project" value="UniProtKB-EC"/>
</dbReference>
<comment type="subunit">
    <text evidence="4">The glycine cleavage system is composed of four proteins: P, T, L and H.</text>
</comment>